<protein>
    <recommendedName>
        <fullName evidence="3">Prefoldin, alpha subunit</fullName>
    </recommendedName>
</protein>
<reference evidence="1 2" key="1">
    <citation type="journal article" date="2011" name="MBio">
        <title>Genome variation in Cryptococcus gattii, an emerging pathogen of immunocompetent hosts.</title>
        <authorList>
            <person name="D'Souza C.A."/>
            <person name="Kronstad J.W."/>
            <person name="Taylor G."/>
            <person name="Warren R."/>
            <person name="Yuen M."/>
            <person name="Hu G."/>
            <person name="Jung W.H."/>
            <person name="Sham A."/>
            <person name="Kidd S.E."/>
            <person name="Tangen K."/>
            <person name="Lee N."/>
            <person name="Zeilmaker T."/>
            <person name="Sawkins J."/>
            <person name="McVicker G."/>
            <person name="Shah S."/>
            <person name="Gnerre S."/>
            <person name="Griggs A."/>
            <person name="Zeng Q."/>
            <person name="Bartlett K."/>
            <person name="Li W."/>
            <person name="Wang X."/>
            <person name="Heitman J."/>
            <person name="Stajich J.E."/>
            <person name="Fraser J.A."/>
            <person name="Meyer W."/>
            <person name="Carter D."/>
            <person name="Schein J."/>
            <person name="Krzywinski M."/>
            <person name="Kwon-Chung K.J."/>
            <person name="Varma A."/>
            <person name="Wang J."/>
            <person name="Brunham R."/>
            <person name="Fyfe M."/>
            <person name="Ouellette B.F."/>
            <person name="Siddiqui A."/>
            <person name="Marra M."/>
            <person name="Jones S."/>
            <person name="Holt R."/>
            <person name="Birren B.W."/>
            <person name="Galagan J.E."/>
            <person name="Cuomo C.A."/>
        </authorList>
    </citation>
    <scope>NUCLEOTIDE SEQUENCE [LARGE SCALE GENOMIC DNA]</scope>
    <source>
        <strain evidence="1 2">R265</strain>
    </source>
</reference>
<dbReference type="GeneID" id="88178535"/>
<dbReference type="RefSeq" id="XP_062882216.1">
    <property type="nucleotide sequence ID" value="XM_063026261.1"/>
</dbReference>
<dbReference type="STRING" id="294750.A0A095C724"/>
<dbReference type="OrthoDB" id="433124at2759"/>
<name>A0A095C724_CRYD2</name>
<sequence length="140" mass="15902">MSVNLSTPSRTTQSQVYSVHLRHALLPELENTRQRLSTVETDIAEYALLKDNLVGLQKEQGKEVKTMSEMGAGIWVHTTIPDISVITLDLGFDLHLEMPFADAEEYVKKKLEILKKKRDSLSQKEEFLVWQIGQFQGAMA</sequence>
<dbReference type="FunFam" id="1.10.287.370:FF:000020">
    <property type="entry name" value="Unplaced genomic scaffold supercont2.2, whole genome shotgun sequence"/>
    <property type="match status" value="1"/>
</dbReference>
<dbReference type="AlphaFoldDB" id="A0A095C724"/>
<dbReference type="InterPro" id="IPR009053">
    <property type="entry name" value="Prefoldin"/>
</dbReference>
<evidence type="ECO:0000313" key="2">
    <source>
        <dbReference type="Proteomes" id="UP000029445"/>
    </source>
</evidence>
<dbReference type="Pfam" id="PF02996">
    <property type="entry name" value="Prefoldin"/>
    <property type="match status" value="1"/>
</dbReference>
<accession>A0A095C724</accession>
<dbReference type="OMA" id="NTMSEMG"/>
<dbReference type="EMBL" id="CP025765">
    <property type="protein sequence ID" value="KGB76327.1"/>
    <property type="molecule type" value="Genomic_DNA"/>
</dbReference>
<dbReference type="KEGG" id="cdeu:CNBG_2165"/>
<dbReference type="InterPro" id="IPR004127">
    <property type="entry name" value="Prefoldin_subunit_alpha"/>
</dbReference>
<evidence type="ECO:0000313" key="1">
    <source>
        <dbReference type="EMBL" id="KGB76327.1"/>
    </source>
</evidence>
<proteinExistence type="predicted"/>
<organism evidence="1 2">
    <name type="scientific">Cryptococcus deuterogattii (strain R265)</name>
    <name type="common">Cryptococcus gattii VGII (strain R265)</name>
    <dbReference type="NCBI Taxonomy" id="294750"/>
    <lineage>
        <taxon>Eukaryota</taxon>
        <taxon>Fungi</taxon>
        <taxon>Dikarya</taxon>
        <taxon>Basidiomycota</taxon>
        <taxon>Agaricomycotina</taxon>
        <taxon>Tremellomycetes</taxon>
        <taxon>Tremellales</taxon>
        <taxon>Cryptococcaceae</taxon>
        <taxon>Cryptococcus</taxon>
        <taxon>Cryptococcus gattii species complex</taxon>
    </lineage>
</organism>
<dbReference type="VEuPathDB" id="FungiDB:CNBG_2165"/>
<gene>
    <name evidence="1" type="ORF">CNBG_2165</name>
</gene>
<dbReference type="HOGENOM" id="CLU_121199_2_0_1"/>
<dbReference type="Gene3D" id="1.10.287.370">
    <property type="match status" value="1"/>
</dbReference>
<reference evidence="1 2" key="2">
    <citation type="journal article" date="2018" name="Proc. Natl. Acad. Sci.">
        <title>RNAi is a critical determinant of centromere evolution in closely related fungi.</title>
        <authorList>
            <person name="Yadav V."/>
            <person name="Sun S."/>
            <person name="Billmyre R.B."/>
            <person name="Thimmappa B.C."/>
            <person name="Shea T."/>
            <person name="Lintner R."/>
            <person name="Bakkeren G."/>
            <person name="Cuomo C.A."/>
            <person name="Heitman J."/>
            <person name="Sanyal K."/>
        </authorList>
    </citation>
    <scope>NUCLEOTIDE SEQUENCE [LARGE SCALE GENOMIC DNA]</scope>
    <source>
        <strain evidence="1 2">R265</strain>
    </source>
</reference>
<keyword evidence="2" id="KW-1185">Reference proteome</keyword>
<dbReference type="Proteomes" id="UP000029445">
    <property type="component" value="Chromosome 7"/>
</dbReference>
<evidence type="ECO:0008006" key="3">
    <source>
        <dbReference type="Google" id="ProtNLM"/>
    </source>
</evidence>
<dbReference type="SUPFAM" id="SSF46579">
    <property type="entry name" value="Prefoldin"/>
    <property type="match status" value="1"/>
</dbReference>